<dbReference type="Gene3D" id="2.170.270.10">
    <property type="entry name" value="SET domain"/>
    <property type="match status" value="1"/>
</dbReference>
<accession>A0A8H7QPQ3</accession>
<dbReference type="PANTHER" id="PTHR12197">
    <property type="entry name" value="HISTONE-LYSINE N-METHYLTRANSFERASE SMYD"/>
    <property type="match status" value="1"/>
</dbReference>
<organism evidence="6 7">
    <name type="scientific">Mucor saturninus</name>
    <dbReference type="NCBI Taxonomy" id="64648"/>
    <lineage>
        <taxon>Eukaryota</taxon>
        <taxon>Fungi</taxon>
        <taxon>Fungi incertae sedis</taxon>
        <taxon>Mucoromycota</taxon>
        <taxon>Mucoromycotina</taxon>
        <taxon>Mucoromycetes</taxon>
        <taxon>Mucorales</taxon>
        <taxon>Mucorineae</taxon>
        <taxon>Mucoraceae</taxon>
        <taxon>Mucor</taxon>
    </lineage>
</organism>
<dbReference type="GO" id="GO:0005634">
    <property type="term" value="C:nucleus"/>
    <property type="evidence" value="ECO:0007669"/>
    <property type="project" value="TreeGrafter"/>
</dbReference>
<evidence type="ECO:0000313" key="7">
    <source>
        <dbReference type="Proteomes" id="UP000603453"/>
    </source>
</evidence>
<dbReference type="EMBL" id="JAEPRD010000147">
    <property type="protein sequence ID" value="KAG2196376.1"/>
    <property type="molecule type" value="Genomic_DNA"/>
</dbReference>
<evidence type="ECO:0000259" key="5">
    <source>
        <dbReference type="PROSITE" id="PS50865"/>
    </source>
</evidence>
<dbReference type="Pfam" id="PF01753">
    <property type="entry name" value="zf-MYND"/>
    <property type="match status" value="1"/>
</dbReference>
<dbReference type="Gene3D" id="1.10.220.160">
    <property type="match status" value="1"/>
</dbReference>
<dbReference type="InterPro" id="IPR001214">
    <property type="entry name" value="SET_dom"/>
</dbReference>
<dbReference type="SUPFAM" id="SSF144232">
    <property type="entry name" value="HIT/MYND zinc finger-like"/>
    <property type="match status" value="1"/>
</dbReference>
<dbReference type="InterPro" id="IPR002893">
    <property type="entry name" value="Znf_MYND"/>
</dbReference>
<evidence type="ECO:0000256" key="4">
    <source>
        <dbReference type="PROSITE-ProRule" id="PRU00134"/>
    </source>
</evidence>
<evidence type="ECO:0000256" key="2">
    <source>
        <dbReference type="ARBA" id="ARBA00022771"/>
    </source>
</evidence>
<keyword evidence="7" id="KW-1185">Reference proteome</keyword>
<keyword evidence="1" id="KW-0479">Metal-binding</keyword>
<dbReference type="SUPFAM" id="SSF82199">
    <property type="entry name" value="SET domain"/>
    <property type="match status" value="1"/>
</dbReference>
<feature type="domain" description="MYND-type" evidence="5">
    <location>
        <begin position="50"/>
        <end position="88"/>
    </location>
</feature>
<proteinExistence type="predicted"/>
<evidence type="ECO:0000256" key="3">
    <source>
        <dbReference type="ARBA" id="ARBA00022833"/>
    </source>
</evidence>
<reference evidence="6" key="1">
    <citation type="submission" date="2020-12" db="EMBL/GenBank/DDBJ databases">
        <title>Metabolic potential, ecology and presence of endohyphal bacteria is reflected in genomic diversity of Mucoromycotina.</title>
        <authorList>
            <person name="Muszewska A."/>
            <person name="Okrasinska A."/>
            <person name="Steczkiewicz K."/>
            <person name="Drgas O."/>
            <person name="Orlowska M."/>
            <person name="Perlinska-Lenart U."/>
            <person name="Aleksandrzak-Piekarczyk T."/>
            <person name="Szatraj K."/>
            <person name="Zielenkiewicz U."/>
            <person name="Pilsyk S."/>
            <person name="Malc E."/>
            <person name="Mieczkowski P."/>
            <person name="Kruszewska J.S."/>
            <person name="Biernat P."/>
            <person name="Pawlowska J."/>
        </authorList>
    </citation>
    <scope>NUCLEOTIDE SEQUENCE</scope>
    <source>
        <strain evidence="6">WA0000017839</strain>
    </source>
</reference>
<keyword evidence="3" id="KW-0862">Zinc</keyword>
<dbReference type="PANTHER" id="PTHR12197:SF251">
    <property type="entry name" value="EG:BACR7C10.4 PROTEIN"/>
    <property type="match status" value="1"/>
</dbReference>
<gene>
    <name evidence="6" type="ORF">INT47_012880</name>
</gene>
<dbReference type="InterPro" id="IPR050869">
    <property type="entry name" value="H3K4_H4K5_MeTrfase"/>
</dbReference>
<keyword evidence="2 4" id="KW-0863">Zinc-finger</keyword>
<sequence length="518" mass="59040">MLDSFINEHTGVMIREDRLVASESIKSGSTILVQPPLASVPLPAKRHQRCNYCLRKAQLQCCSRCRSAYFCSNECFRNAWLHFHRVLCEPQETDIYKDVDADRWLLERTALTLHSHARLNKQHSHSPPHLPFAIHALSLHTPTASTSEYNQSTVDAVAKFLEGFDCQISSDELSILWKRIQTCSFPIFDHEHNLNQVAVGVYPITSLYVGHSCRPNAAVLYKQDTQAIITLEDILPGEPITIAYVDLISTKGQRAEELKKRFGDDYKCHCIRCEGDLAVVDMALEKGESLQLTPEDGLKLVNEQIESWSVLEMIRNGEVRDKDSWSPIQVLEPPQFTHFVSRIAAPAIYYASIDDKKYPSSASMYKSYVKEDRAQLLLRLPAAMTAVLNVPQVPAFTLSAIRAAENVLLQKISEANWVETSRCALYLFVVYRLIYPPYHPKLAYHTLILARSGWNALVEMELIGVDRKLERIYANGTRTWIELAKDVIDTTFGRDSNLWRDVVELQWVYDREQKVKAA</sequence>
<evidence type="ECO:0000313" key="6">
    <source>
        <dbReference type="EMBL" id="KAG2196376.1"/>
    </source>
</evidence>
<dbReference type="GO" id="GO:0008270">
    <property type="term" value="F:zinc ion binding"/>
    <property type="evidence" value="ECO:0007669"/>
    <property type="project" value="UniProtKB-KW"/>
</dbReference>
<dbReference type="CDD" id="cd20071">
    <property type="entry name" value="SET_SMYD"/>
    <property type="match status" value="1"/>
</dbReference>
<dbReference type="PROSITE" id="PS50865">
    <property type="entry name" value="ZF_MYND_2"/>
    <property type="match status" value="1"/>
</dbReference>
<evidence type="ECO:0000256" key="1">
    <source>
        <dbReference type="ARBA" id="ARBA00022723"/>
    </source>
</evidence>
<dbReference type="InterPro" id="IPR046341">
    <property type="entry name" value="SET_dom_sf"/>
</dbReference>
<dbReference type="AlphaFoldDB" id="A0A8H7QPQ3"/>
<protein>
    <recommendedName>
        <fullName evidence="5">MYND-type domain-containing protein</fullName>
    </recommendedName>
</protein>
<comment type="caution">
    <text evidence="6">The sequence shown here is derived from an EMBL/GenBank/DDBJ whole genome shotgun (WGS) entry which is preliminary data.</text>
</comment>
<name>A0A8H7QPQ3_9FUNG</name>
<dbReference type="Gene3D" id="6.10.140.2220">
    <property type="match status" value="1"/>
</dbReference>
<dbReference type="Pfam" id="PF00856">
    <property type="entry name" value="SET"/>
    <property type="match status" value="1"/>
</dbReference>
<dbReference type="Proteomes" id="UP000603453">
    <property type="component" value="Unassembled WGS sequence"/>
</dbReference>
<dbReference type="OrthoDB" id="5945798at2759"/>